<keyword evidence="2" id="KW-0677">Repeat</keyword>
<evidence type="ECO:0000313" key="4">
    <source>
        <dbReference type="Ensembl" id="ENSSGRP00000046687.1"/>
    </source>
</evidence>
<dbReference type="PANTHER" id="PTHR46042:SF1">
    <property type="entry name" value="DIPHTHINE METHYLTRANSFERASE"/>
    <property type="match status" value="1"/>
</dbReference>
<dbReference type="GO" id="GO:0061685">
    <property type="term" value="F:diphthine methylesterase activity"/>
    <property type="evidence" value="ECO:0007669"/>
    <property type="project" value="TreeGrafter"/>
</dbReference>
<dbReference type="GO" id="GO:0005737">
    <property type="term" value="C:cytoplasm"/>
    <property type="evidence" value="ECO:0007669"/>
    <property type="project" value="TreeGrafter"/>
</dbReference>
<dbReference type="InterPro" id="IPR015943">
    <property type="entry name" value="WD40/YVTN_repeat-like_dom_sf"/>
</dbReference>
<dbReference type="GO" id="GO:0017183">
    <property type="term" value="P:protein histidyl modification to diphthamide"/>
    <property type="evidence" value="ECO:0007669"/>
    <property type="project" value="TreeGrafter"/>
</dbReference>
<sequence length="209" mass="23528">MTFYTFVKCHGQKMSIDCFQQCSGLCVCSSCSYDENVLLWDGRNMKQPLSETAVGGGVWRLKWHPSQEHLLLAACMHNDFHILHCQKAMEGQDAPCPVLASYILHNSLAYGADWSRLPLTLGSQSLEVISGSSMNRPPPALTPLWRMTRGGTYLTSVLYQKKSSVPDPVSQSLSCLMATCSFYDHMMHVWRWHWSPEDKQKPSEPVPSS</sequence>
<organism evidence="4 5">
    <name type="scientific">Sinocyclocheilus grahami</name>
    <name type="common">Dianchi golden-line fish</name>
    <name type="synonym">Barbus grahami</name>
    <dbReference type="NCBI Taxonomy" id="75366"/>
    <lineage>
        <taxon>Eukaryota</taxon>
        <taxon>Metazoa</taxon>
        <taxon>Chordata</taxon>
        <taxon>Craniata</taxon>
        <taxon>Vertebrata</taxon>
        <taxon>Euteleostomi</taxon>
        <taxon>Actinopterygii</taxon>
        <taxon>Neopterygii</taxon>
        <taxon>Teleostei</taxon>
        <taxon>Ostariophysi</taxon>
        <taxon>Cypriniformes</taxon>
        <taxon>Cyprinidae</taxon>
        <taxon>Cyprininae</taxon>
        <taxon>Sinocyclocheilus</taxon>
    </lineage>
</organism>
<keyword evidence="5" id="KW-1185">Reference proteome</keyword>
<dbReference type="Gene3D" id="2.130.10.10">
    <property type="entry name" value="YVTN repeat-like/Quinoprotein amine dehydrogenase"/>
    <property type="match status" value="1"/>
</dbReference>
<name>A0A672N9L8_SINGR</name>
<dbReference type="Proteomes" id="UP000472262">
    <property type="component" value="Unassembled WGS sequence"/>
</dbReference>
<evidence type="ECO:0000256" key="1">
    <source>
        <dbReference type="ARBA" id="ARBA00022574"/>
    </source>
</evidence>
<comment type="pathway">
    <text evidence="3">Protein modification.</text>
</comment>
<dbReference type="Ensembl" id="ENSSGRT00000049942.1">
    <property type="protein sequence ID" value="ENSSGRP00000046687.1"/>
    <property type="gene ID" value="ENSSGRG00000024978.1"/>
</dbReference>
<protein>
    <submittedName>
        <fullName evidence="4">Uncharacterized protein</fullName>
    </submittedName>
</protein>
<dbReference type="InterPro" id="IPR036322">
    <property type="entry name" value="WD40_repeat_dom_sf"/>
</dbReference>
<reference evidence="4" key="2">
    <citation type="submission" date="2025-09" db="UniProtKB">
        <authorList>
            <consortium name="Ensembl"/>
        </authorList>
    </citation>
    <scope>IDENTIFICATION</scope>
</reference>
<accession>A0A672N9L8</accession>
<dbReference type="PANTHER" id="PTHR46042">
    <property type="entry name" value="DIPHTHINE METHYLTRANSFERASE"/>
    <property type="match status" value="1"/>
</dbReference>
<evidence type="ECO:0000313" key="5">
    <source>
        <dbReference type="Proteomes" id="UP000472262"/>
    </source>
</evidence>
<evidence type="ECO:0000256" key="3">
    <source>
        <dbReference type="ARBA" id="ARBA00043952"/>
    </source>
</evidence>
<dbReference type="InterPro" id="IPR052415">
    <property type="entry name" value="Diphthine_MTase"/>
</dbReference>
<reference evidence="4" key="1">
    <citation type="submission" date="2025-08" db="UniProtKB">
        <authorList>
            <consortium name="Ensembl"/>
        </authorList>
    </citation>
    <scope>IDENTIFICATION</scope>
</reference>
<dbReference type="AlphaFoldDB" id="A0A672N9L8"/>
<dbReference type="InParanoid" id="A0A672N9L8"/>
<evidence type="ECO:0000256" key="2">
    <source>
        <dbReference type="ARBA" id="ARBA00022737"/>
    </source>
</evidence>
<proteinExistence type="predicted"/>
<keyword evidence="1" id="KW-0853">WD repeat</keyword>
<dbReference type="SUPFAM" id="SSF50978">
    <property type="entry name" value="WD40 repeat-like"/>
    <property type="match status" value="1"/>
</dbReference>